<keyword evidence="6 8" id="KW-0472">Membrane</keyword>
<dbReference type="InterPro" id="IPR050833">
    <property type="entry name" value="Poly_Biosynth_Transport"/>
</dbReference>
<dbReference type="PANTHER" id="PTHR30250">
    <property type="entry name" value="PST FAMILY PREDICTED COLANIC ACID TRANSPORTER"/>
    <property type="match status" value="1"/>
</dbReference>
<evidence type="ECO:0000313" key="9">
    <source>
        <dbReference type="EMBL" id="MCE4557568.1"/>
    </source>
</evidence>
<comment type="similarity">
    <text evidence="2">Belongs to the polysaccharide synthase family.</text>
</comment>
<evidence type="ECO:0000256" key="8">
    <source>
        <dbReference type="SAM" id="Phobius"/>
    </source>
</evidence>
<feature type="transmembrane region" description="Helical" evidence="8">
    <location>
        <begin position="462"/>
        <end position="484"/>
    </location>
</feature>
<feature type="transmembrane region" description="Helical" evidence="8">
    <location>
        <begin position="346"/>
        <end position="367"/>
    </location>
</feature>
<feature type="transmembrane region" description="Helical" evidence="8">
    <location>
        <begin position="132"/>
        <end position="151"/>
    </location>
</feature>
<keyword evidence="4 8" id="KW-0812">Transmembrane</keyword>
<dbReference type="EMBL" id="JAJTWU010000011">
    <property type="protein sequence ID" value="MCE4557568.1"/>
    <property type="molecule type" value="Genomic_DNA"/>
</dbReference>
<evidence type="ECO:0000313" key="10">
    <source>
        <dbReference type="Proteomes" id="UP001200741"/>
    </source>
</evidence>
<feature type="transmembrane region" description="Helical" evidence="8">
    <location>
        <begin position="374"/>
        <end position="394"/>
    </location>
</feature>
<proteinExistence type="inferred from homology"/>
<evidence type="ECO:0000256" key="3">
    <source>
        <dbReference type="ARBA" id="ARBA00022475"/>
    </source>
</evidence>
<evidence type="ECO:0000256" key="2">
    <source>
        <dbReference type="ARBA" id="ARBA00007430"/>
    </source>
</evidence>
<feature type="transmembrane region" description="Helical" evidence="8">
    <location>
        <begin position="160"/>
        <end position="182"/>
    </location>
</feature>
<sequence>MQPPADAARDDNPADAPDRSSPRIGNQAVQGAAWLGGGQLLRQGLGFITMSVLARLLTPDDFGLFGMTYLAAEAGQIITNFGFGSAIVQRQASSPRLLSACFWTNVLIGLGIAVAVAASGPLLALYFRRPEVQGLLLPLALNLLLSAAVVVPQALLTQRLAFRSMIVAQTVGSVAAALGALGSAMLGWGYWSLAVQPLVGTLVTGGLMVRSAGWWPSRSWAFADLGDLLGFSSKLLASNLVGFSSRNMPGIILGRQLGAAQLALFGTASHLTGSVIYQISSVVVRVLFPTLSALKDDLERLRSAWLRATVSVAALVLPIMLGVAALAADVVRVLLGPQWDGAAVPLAFLSISMAAQAVLTTASTVLLSLGHAGALMRLSIVSAVSVGLGLFASAQFGLNVASAVFAVISIALNVVTTWLACNACGQRKRSLVQALAPWLGAALFSAASIATLPLLLPDVPSLVRVLIAVPLGLAVYIGGLAVLARRAAWQLGSEIWSRLRG</sequence>
<keyword evidence="3" id="KW-1003">Cell membrane</keyword>
<feature type="transmembrane region" description="Helical" evidence="8">
    <location>
        <begin position="304"/>
        <end position="326"/>
    </location>
</feature>
<keyword evidence="10" id="KW-1185">Reference proteome</keyword>
<reference evidence="9 10" key="1">
    <citation type="submission" date="2021-12" db="EMBL/GenBank/DDBJ databases">
        <title>Genome seq of P8.</title>
        <authorList>
            <person name="Seo T."/>
        </authorList>
    </citation>
    <scope>NUCLEOTIDE SEQUENCE [LARGE SCALE GENOMIC DNA]</scope>
    <source>
        <strain evidence="9 10">P8</strain>
    </source>
</reference>
<comment type="caution">
    <text evidence="9">The sequence shown here is derived from an EMBL/GenBank/DDBJ whole genome shotgun (WGS) entry which is preliminary data.</text>
</comment>
<accession>A0ABS8Y1N1</accession>
<name>A0ABS8Y1N1_9BURK</name>
<protein>
    <submittedName>
        <fullName evidence="9">Lipopolysaccharide biosynthesis protein</fullName>
    </submittedName>
</protein>
<dbReference type="Proteomes" id="UP001200741">
    <property type="component" value="Unassembled WGS sequence"/>
</dbReference>
<organism evidence="9 10">
    <name type="scientific">Pelomonas cellulosilytica</name>
    <dbReference type="NCBI Taxonomy" id="2906762"/>
    <lineage>
        <taxon>Bacteria</taxon>
        <taxon>Pseudomonadati</taxon>
        <taxon>Pseudomonadota</taxon>
        <taxon>Betaproteobacteria</taxon>
        <taxon>Burkholderiales</taxon>
        <taxon>Sphaerotilaceae</taxon>
        <taxon>Roseateles</taxon>
    </lineage>
</organism>
<evidence type="ECO:0000256" key="7">
    <source>
        <dbReference type="SAM" id="MobiDB-lite"/>
    </source>
</evidence>
<feature type="compositionally biased region" description="Basic and acidic residues" evidence="7">
    <location>
        <begin position="7"/>
        <end position="21"/>
    </location>
</feature>
<evidence type="ECO:0000256" key="1">
    <source>
        <dbReference type="ARBA" id="ARBA00004651"/>
    </source>
</evidence>
<evidence type="ECO:0000256" key="6">
    <source>
        <dbReference type="ARBA" id="ARBA00023136"/>
    </source>
</evidence>
<gene>
    <name evidence="9" type="ORF">LXT13_24555</name>
</gene>
<feature type="region of interest" description="Disordered" evidence="7">
    <location>
        <begin position="1"/>
        <end position="23"/>
    </location>
</feature>
<comment type="subcellular location">
    <subcellularLocation>
        <location evidence="1">Cell membrane</location>
        <topology evidence="1">Multi-pass membrane protein</topology>
    </subcellularLocation>
</comment>
<dbReference type="PANTHER" id="PTHR30250:SF10">
    <property type="entry name" value="LIPOPOLYSACCHARIDE BIOSYNTHESIS PROTEIN WZXC"/>
    <property type="match status" value="1"/>
</dbReference>
<dbReference type="Pfam" id="PF13440">
    <property type="entry name" value="Polysacc_synt_3"/>
    <property type="match status" value="1"/>
</dbReference>
<dbReference type="RefSeq" id="WP_233374950.1">
    <property type="nucleotide sequence ID" value="NZ_JAJTWU010000011.1"/>
</dbReference>
<evidence type="ECO:0000256" key="5">
    <source>
        <dbReference type="ARBA" id="ARBA00022989"/>
    </source>
</evidence>
<feature type="transmembrane region" description="Helical" evidence="8">
    <location>
        <begin position="400"/>
        <end position="423"/>
    </location>
</feature>
<keyword evidence="5 8" id="KW-1133">Transmembrane helix</keyword>
<evidence type="ECO:0000256" key="4">
    <source>
        <dbReference type="ARBA" id="ARBA00022692"/>
    </source>
</evidence>
<feature type="transmembrane region" description="Helical" evidence="8">
    <location>
        <begin position="435"/>
        <end position="456"/>
    </location>
</feature>
<dbReference type="CDD" id="cd13127">
    <property type="entry name" value="MATE_tuaB_like"/>
    <property type="match status" value="1"/>
</dbReference>
<feature type="transmembrane region" description="Helical" evidence="8">
    <location>
        <begin position="100"/>
        <end position="126"/>
    </location>
</feature>